<evidence type="ECO:0000313" key="3">
    <source>
        <dbReference type="Proteomes" id="UP000615580"/>
    </source>
</evidence>
<reference evidence="2 3" key="1">
    <citation type="journal article" date="2020" name="J. Clin. Microbiol.">
        <title>Assessing the Genetic Diversity of Austrian Corynebacterium diphtheriae Clinical Isolates, 2011-2019.</title>
        <authorList>
            <person name="Schaeffer J."/>
            <person name="Huhulescu S."/>
            <person name="Stoeger A."/>
            <person name="Allerberger F."/>
            <person name="Ruppitsch W."/>
        </authorList>
    </citation>
    <scope>NUCLEOTIDE SEQUENCE [LARGE SCALE GENOMIC DNA]</scope>
    <source>
        <strain evidence="2 3">04-17</strain>
    </source>
</reference>
<keyword evidence="1" id="KW-0472">Membrane</keyword>
<proteinExistence type="predicted"/>
<evidence type="ECO:0008006" key="4">
    <source>
        <dbReference type="Google" id="ProtNLM"/>
    </source>
</evidence>
<dbReference type="EMBL" id="JADQUG010000028">
    <property type="protein sequence ID" value="MBG9354478.1"/>
    <property type="molecule type" value="Genomic_DNA"/>
</dbReference>
<accession>A0ABS0LDV9</accession>
<gene>
    <name evidence="2" type="ORF">I4J41_07670</name>
</gene>
<comment type="caution">
    <text evidence="2">The sequence shown here is derived from an EMBL/GenBank/DDBJ whole genome shotgun (WGS) entry which is preliminary data.</text>
</comment>
<feature type="transmembrane region" description="Helical" evidence="1">
    <location>
        <begin position="20"/>
        <end position="44"/>
    </location>
</feature>
<dbReference type="Proteomes" id="UP000615580">
    <property type="component" value="Unassembled WGS sequence"/>
</dbReference>
<name>A0ABS0LDV9_9CORY</name>
<evidence type="ECO:0000313" key="2">
    <source>
        <dbReference type="EMBL" id="MBG9354478.1"/>
    </source>
</evidence>
<keyword evidence="3" id="KW-1185">Reference proteome</keyword>
<evidence type="ECO:0000256" key="1">
    <source>
        <dbReference type="SAM" id="Phobius"/>
    </source>
</evidence>
<dbReference type="RefSeq" id="WP_162841386.1">
    <property type="nucleotide sequence ID" value="NZ_CBCSFR010000013.1"/>
</dbReference>
<keyword evidence="1" id="KW-0812">Transmembrane</keyword>
<organism evidence="2 3">
    <name type="scientific">Corynebacterium belfantii</name>
    <dbReference type="NCBI Taxonomy" id="2014537"/>
    <lineage>
        <taxon>Bacteria</taxon>
        <taxon>Bacillati</taxon>
        <taxon>Actinomycetota</taxon>
        <taxon>Actinomycetes</taxon>
        <taxon>Mycobacteriales</taxon>
        <taxon>Corynebacteriaceae</taxon>
        <taxon>Corynebacterium</taxon>
    </lineage>
</organism>
<sequence>MKNQLELLELDMQELEPMDAPFWATAASVASGISAVSGTAYTVFKSLVAASIIAT</sequence>
<keyword evidence="1" id="KW-1133">Transmembrane helix</keyword>
<dbReference type="GeneID" id="97333061"/>
<protein>
    <recommendedName>
        <fullName evidence="4">Class IIb bacteriocin, lactobin A/cerein 7B family</fullName>
    </recommendedName>
</protein>